<evidence type="ECO:0000256" key="3">
    <source>
        <dbReference type="SAM" id="MobiDB-lite"/>
    </source>
</evidence>
<keyword evidence="2" id="KW-1015">Disulfide bond</keyword>
<accession>A0A1W7D4M8</accession>
<reference evidence="6 7" key="1">
    <citation type="submission" date="2017-05" db="EMBL/GenBank/DDBJ databases">
        <title>Complete genome sequence of Streptomyces sp. SCSIO 03032 revealed the diverse biosynthetic pathways for its bioactive secondary metabolites.</title>
        <authorList>
            <person name="Ma L."/>
            <person name="Zhu Y."/>
            <person name="Zhang W."/>
            <person name="Zhang G."/>
            <person name="Tian X."/>
            <person name="Zhang S."/>
            <person name="Zhang C."/>
        </authorList>
    </citation>
    <scope>NUCLEOTIDE SEQUENCE [LARGE SCALE GENOMIC DNA]</scope>
    <source>
        <strain evidence="6 7">SCSIO 03032</strain>
    </source>
</reference>
<proteinExistence type="predicted"/>
<evidence type="ECO:0000256" key="1">
    <source>
        <dbReference type="ARBA" id="ARBA00022729"/>
    </source>
</evidence>
<feature type="domain" description="LamG-like jellyroll fold" evidence="5">
    <location>
        <begin position="1037"/>
        <end position="1179"/>
    </location>
</feature>
<dbReference type="EMBL" id="CP021121">
    <property type="protein sequence ID" value="ARQ71955.1"/>
    <property type="molecule type" value="Genomic_DNA"/>
</dbReference>
<feature type="region of interest" description="Disordered" evidence="3">
    <location>
        <begin position="261"/>
        <end position="306"/>
    </location>
</feature>
<dbReference type="SMART" id="SM00560">
    <property type="entry name" value="LamGL"/>
    <property type="match status" value="3"/>
</dbReference>
<keyword evidence="1 4" id="KW-0732">Signal</keyword>
<evidence type="ECO:0000313" key="6">
    <source>
        <dbReference type="EMBL" id="ARQ71955.1"/>
    </source>
</evidence>
<evidence type="ECO:0000259" key="5">
    <source>
        <dbReference type="SMART" id="SM00560"/>
    </source>
</evidence>
<protein>
    <recommendedName>
        <fullName evidence="5">LamG-like jellyroll fold domain-containing protein</fullName>
    </recommendedName>
</protein>
<gene>
    <name evidence="6" type="ORF">CAG99_26775</name>
</gene>
<dbReference type="Gene3D" id="2.60.120.200">
    <property type="match status" value="3"/>
</dbReference>
<feature type="domain" description="LamG-like jellyroll fold" evidence="5">
    <location>
        <begin position="814"/>
        <end position="954"/>
    </location>
</feature>
<dbReference type="KEGG" id="smao:CAG99_26775"/>
<organism evidence="6 7">
    <name type="scientific">Streptomyces marincola</name>
    <dbReference type="NCBI Taxonomy" id="2878388"/>
    <lineage>
        <taxon>Bacteria</taxon>
        <taxon>Bacillati</taxon>
        <taxon>Actinomycetota</taxon>
        <taxon>Actinomycetes</taxon>
        <taxon>Kitasatosporales</taxon>
        <taxon>Streptomycetaceae</taxon>
        <taxon>Streptomyces</taxon>
    </lineage>
</organism>
<dbReference type="InterPro" id="IPR042837">
    <property type="entry name" value="PTX3"/>
</dbReference>
<evidence type="ECO:0000313" key="7">
    <source>
        <dbReference type="Proteomes" id="UP000194218"/>
    </source>
</evidence>
<feature type="signal peptide" evidence="4">
    <location>
        <begin position="1"/>
        <end position="40"/>
    </location>
</feature>
<dbReference type="NCBIfam" id="NF033679">
    <property type="entry name" value="DNRLRE_dom"/>
    <property type="match status" value="1"/>
</dbReference>
<keyword evidence="7" id="KW-1185">Reference proteome</keyword>
<dbReference type="GO" id="GO:0006955">
    <property type="term" value="P:immune response"/>
    <property type="evidence" value="ECO:0007669"/>
    <property type="project" value="InterPro"/>
</dbReference>
<dbReference type="PANTHER" id="PTHR46943">
    <property type="entry name" value="PENTRAXIN-RELATED PROTEIN PTX3"/>
    <property type="match status" value="1"/>
</dbReference>
<dbReference type="InterPro" id="IPR006558">
    <property type="entry name" value="LamG-like"/>
</dbReference>
<name>A0A1W7D4M8_9ACTN</name>
<dbReference type="InterPro" id="IPR013320">
    <property type="entry name" value="ConA-like_dom_sf"/>
</dbReference>
<dbReference type="Proteomes" id="UP000194218">
    <property type="component" value="Chromosome"/>
</dbReference>
<feature type="region of interest" description="Disordered" evidence="3">
    <location>
        <begin position="35"/>
        <end position="70"/>
    </location>
</feature>
<feature type="compositionally biased region" description="Low complexity" evidence="3">
    <location>
        <begin position="292"/>
        <end position="303"/>
    </location>
</feature>
<feature type="domain" description="LamG-like jellyroll fold" evidence="5">
    <location>
        <begin position="1251"/>
        <end position="1402"/>
    </location>
</feature>
<dbReference type="SUPFAM" id="SSF49899">
    <property type="entry name" value="Concanavalin A-like lectins/glucanases"/>
    <property type="match status" value="3"/>
</dbReference>
<dbReference type="Pfam" id="PF13385">
    <property type="entry name" value="Laminin_G_3"/>
    <property type="match status" value="3"/>
</dbReference>
<feature type="chain" id="PRO_5012913282" description="LamG-like jellyroll fold domain-containing protein" evidence="4">
    <location>
        <begin position="41"/>
        <end position="1422"/>
    </location>
</feature>
<feature type="compositionally biased region" description="Low complexity" evidence="3">
    <location>
        <begin position="269"/>
        <end position="283"/>
    </location>
</feature>
<evidence type="ECO:0000256" key="2">
    <source>
        <dbReference type="ARBA" id="ARBA00023157"/>
    </source>
</evidence>
<evidence type="ECO:0000256" key="4">
    <source>
        <dbReference type="SAM" id="SignalP"/>
    </source>
</evidence>
<sequence length="1422" mass="150171">MGRRTARRRRTRSARWRGWTAAVLAVAVWAGLAPAGPASARTPTAEDGTGSGAAHTAPWDPEPEPASAEAEALALAAESGEPVEVMELRGETSEVFATPAGTLEAREYLSPRWTRVDGAWQAVDHDLAPRPDGTVGPRAATVELSFSGGGDDDLVRMVRHGRELALTWPGELPVPVLEGPVATYPEVLPDVDLRMTAVPDGFLSLLVVRTPEAAARPEVAELRFGMRAEGLDVSVTDEGALEAVDEGSGGAVFTAPAPLMWDSGEPEEAPATATARTAAAPAAGGAGDGEAGDPAGDPAEGPTEASRVARTGVEVPEGDDALVLTPDPGLLHDDATRYPVYIDPQWHSPRSSAWAMVSKTYRGTSYWKFNGKSDEGVGNCTGWYGCPSGEVKRLFYRIDTSRFAGTNVLSAEFTVRNVFSAQCSDHAVQLWRTKGISSNTTWNTQAASGFWIERLRTESFNYGGSQSHCKPAGDAEFPITGAVQTAADARQSTLTFGLRASNETNQYHWKRFGSAAHLRVEYNRPPQQIPMSRLTMEYGGTCKAPAQPVHVRTLGQISAANVTDPDGDNVRVQFQVKNGATVLWTSGLSTAKKSGSAFSAALPTDLPPDVPLHWHARVYDGHDYSPWSSAGSATACYFVYDTSVPEAPVIDSAHYPASDPADPEDPWHDGVGRYGTFTAYSDEPGVTRYRFGVNGDPRPGSEVTAPAGAPAAFEVLPEQPGVHFVTAQAIDRAGNASETRTYTFRVGSGPGPRATWAMDEGSGATRFEATASERTARLTGDARPGAEGAFGQGLWLDGATGHAATDTTVVETGGVFIVSAWARLDRTPEADAVVAAQTGRHRPGLELSYSAAQDAWALGQYRADAPDEDRQARVVADDVEVVPGEWTHLLGSYDGSVLRLWVDGTFAGSLAHTGAWDARGPMLLGAGRYGSEVTSFFPGTIDEVQVYGGFFREGDPDIARLAAGERIREAPGRPATALFALDEPADATSVSGAGDVVPAAISGGVTPGVEGPRSTAARFDGTDGVATTSSGVVRTDRSFAVSAWARLDKSGGTGAGIVATQVSGQQPGFELYYSRAYDRWAFNQYSADRADATPVRAIQPSGTTARDGEWTHLLGVHDATRDTLTLYVNGREAGRTDHVAWHARGPVQIGAGQYGGTPGAFFSGDIAEVRVWDRVVTAPEASQLFQQTPQVAGRWMFEEAGTTTPDASEHGNPLTLAGGAAIGGGWVDSGALELDGLTGHATGAVPVDTSGSFTVSGWARAAAAPEDEVSLVSATGSRRSAFSIDFVPDPEETGWGTWQAVLSGEDAAGATEVRVGSRLFHDVRDWNHIALVYDGYANEAQLWVNGVLEETQDGGSWAANVLTFEAQGSFEVGRTLREGAWGGHWPGGVDDLWVFRGALTEQQVRHLAVGQPGLPTEVPSAG</sequence>
<dbReference type="PANTHER" id="PTHR46943:SF1">
    <property type="entry name" value="PENTRAXIN-RELATED PROTEIN PTX3"/>
    <property type="match status" value="1"/>
</dbReference>